<proteinExistence type="predicted"/>
<protein>
    <submittedName>
        <fullName evidence="2">Uncharacterized protein</fullName>
    </submittedName>
</protein>
<sequence length="271" mass="29312">MNPFLSSLGGKLAERWVTTLVLPGALFVVAVVCAVQLGHRDAFDFVPLTNWGVREASRLPIAATAIGLLLGAGAAAMAAQAVGRLVEAVWVNPWRGPAKWVARPVVALRGKLFDRAGAKAKVNPVSVYRPRQPTWIGDRFRLLNSRITAQYHGLQLGLVWPRLWLLVPESVRTPVQAAESRFRSAVTLVGWGVLYMVLGFWWYPAAIAGFGAALVGWRRTRSATEALTTLMEATVDTHLDTLATALGHPVPANGITADLARRINDRLGKGG</sequence>
<gene>
    <name evidence="2" type="ORF">JOF56_010082</name>
</gene>
<evidence type="ECO:0000256" key="1">
    <source>
        <dbReference type="SAM" id="Phobius"/>
    </source>
</evidence>
<feature type="transmembrane region" description="Helical" evidence="1">
    <location>
        <begin position="59"/>
        <end position="82"/>
    </location>
</feature>
<evidence type="ECO:0000313" key="2">
    <source>
        <dbReference type="EMBL" id="MBP2329697.1"/>
    </source>
</evidence>
<dbReference type="EMBL" id="JAGINW010000001">
    <property type="protein sequence ID" value="MBP2329697.1"/>
    <property type="molecule type" value="Genomic_DNA"/>
</dbReference>
<keyword evidence="1" id="KW-1133">Transmembrane helix</keyword>
<keyword evidence="3" id="KW-1185">Reference proteome</keyword>
<name>A0ABS4TZ70_9PSEU</name>
<keyword evidence="1" id="KW-0812">Transmembrane</keyword>
<evidence type="ECO:0000313" key="3">
    <source>
        <dbReference type="Proteomes" id="UP001519332"/>
    </source>
</evidence>
<feature type="transmembrane region" description="Helical" evidence="1">
    <location>
        <begin position="20"/>
        <end position="38"/>
    </location>
</feature>
<keyword evidence="1" id="KW-0472">Membrane</keyword>
<organism evidence="2 3">
    <name type="scientific">Kibdelosporangium banguiense</name>
    <dbReference type="NCBI Taxonomy" id="1365924"/>
    <lineage>
        <taxon>Bacteria</taxon>
        <taxon>Bacillati</taxon>
        <taxon>Actinomycetota</taxon>
        <taxon>Actinomycetes</taxon>
        <taxon>Pseudonocardiales</taxon>
        <taxon>Pseudonocardiaceae</taxon>
        <taxon>Kibdelosporangium</taxon>
    </lineage>
</organism>
<dbReference type="RefSeq" id="WP_209646415.1">
    <property type="nucleotide sequence ID" value="NZ_JAGINW010000001.1"/>
</dbReference>
<comment type="caution">
    <text evidence="2">The sequence shown here is derived from an EMBL/GenBank/DDBJ whole genome shotgun (WGS) entry which is preliminary data.</text>
</comment>
<accession>A0ABS4TZ70</accession>
<dbReference type="Proteomes" id="UP001519332">
    <property type="component" value="Unassembled WGS sequence"/>
</dbReference>
<reference evidence="2 3" key="1">
    <citation type="submission" date="2021-03" db="EMBL/GenBank/DDBJ databases">
        <title>Sequencing the genomes of 1000 actinobacteria strains.</title>
        <authorList>
            <person name="Klenk H.-P."/>
        </authorList>
    </citation>
    <scope>NUCLEOTIDE SEQUENCE [LARGE SCALE GENOMIC DNA]</scope>
    <source>
        <strain evidence="2 3">DSM 46670</strain>
    </source>
</reference>
<feature type="transmembrane region" description="Helical" evidence="1">
    <location>
        <begin position="193"/>
        <end position="217"/>
    </location>
</feature>